<sequence>MAARAASERRHAELDRYLLDGERLVTAVHQHWGKVAEPVGSAIAGLAVALWVDIKITPSLGVVSTVVWWAWFALVLRMAYLVAEWRHDWFVATDKRLLLFYGFITRKVSMMPLAKVTDMSYERSIPGRLLGYGRFVMESAGQDQALREVNWVPQPDHHYRAICAEIFGVTDHDSEVIDERWDGGVPPSRPLPDPYTGWDDPRHGTTDPNSLYRSPDLRARDRSADTGPIPIQPRRQPRPAPRPDPRHDDD</sequence>
<feature type="domain" description="YdbS-like PH" evidence="3">
    <location>
        <begin position="85"/>
        <end position="144"/>
    </location>
</feature>
<dbReference type="PANTHER" id="PTHR37938:SF1">
    <property type="entry name" value="BLL0215 PROTEIN"/>
    <property type="match status" value="1"/>
</dbReference>
<proteinExistence type="predicted"/>
<keyword evidence="2" id="KW-0472">Membrane</keyword>
<dbReference type="Pfam" id="PF03703">
    <property type="entry name" value="bPH_2"/>
    <property type="match status" value="1"/>
</dbReference>
<feature type="region of interest" description="Disordered" evidence="1">
    <location>
        <begin position="178"/>
        <end position="250"/>
    </location>
</feature>
<protein>
    <recommendedName>
        <fullName evidence="3">YdbS-like PH domain-containing protein</fullName>
    </recommendedName>
</protein>
<dbReference type="RefSeq" id="WP_344192488.1">
    <property type="nucleotide sequence ID" value="NZ_BAAARN010000001.1"/>
</dbReference>
<dbReference type="EMBL" id="BAAARN010000001">
    <property type="protein sequence ID" value="GAA2735792.1"/>
    <property type="molecule type" value="Genomic_DNA"/>
</dbReference>
<organism evidence="4 5">
    <name type="scientific">Pedococcus aerophilus</name>
    <dbReference type="NCBI Taxonomy" id="436356"/>
    <lineage>
        <taxon>Bacteria</taxon>
        <taxon>Bacillati</taxon>
        <taxon>Actinomycetota</taxon>
        <taxon>Actinomycetes</taxon>
        <taxon>Micrococcales</taxon>
        <taxon>Intrasporangiaceae</taxon>
        <taxon>Pedococcus</taxon>
    </lineage>
</organism>
<evidence type="ECO:0000256" key="1">
    <source>
        <dbReference type="SAM" id="MobiDB-lite"/>
    </source>
</evidence>
<dbReference type="PANTHER" id="PTHR37938">
    <property type="entry name" value="BLL0215 PROTEIN"/>
    <property type="match status" value="1"/>
</dbReference>
<accession>A0ABN3UMQ6</accession>
<keyword evidence="5" id="KW-1185">Reference proteome</keyword>
<evidence type="ECO:0000313" key="4">
    <source>
        <dbReference type="EMBL" id="GAA2735792.1"/>
    </source>
</evidence>
<name>A0ABN3UMQ6_9MICO</name>
<feature type="transmembrane region" description="Helical" evidence="2">
    <location>
        <begin position="56"/>
        <end position="76"/>
    </location>
</feature>
<comment type="caution">
    <text evidence="4">The sequence shown here is derived from an EMBL/GenBank/DDBJ whole genome shotgun (WGS) entry which is preliminary data.</text>
</comment>
<gene>
    <name evidence="4" type="ORF">GCM10009867_18930</name>
</gene>
<keyword evidence="2" id="KW-1133">Transmembrane helix</keyword>
<feature type="compositionally biased region" description="Basic and acidic residues" evidence="1">
    <location>
        <begin position="215"/>
        <end position="224"/>
    </location>
</feature>
<evidence type="ECO:0000256" key="2">
    <source>
        <dbReference type="SAM" id="Phobius"/>
    </source>
</evidence>
<keyword evidence="2" id="KW-0812">Transmembrane</keyword>
<evidence type="ECO:0000313" key="5">
    <source>
        <dbReference type="Proteomes" id="UP001501326"/>
    </source>
</evidence>
<dbReference type="Proteomes" id="UP001501326">
    <property type="component" value="Unassembled WGS sequence"/>
</dbReference>
<dbReference type="InterPro" id="IPR005182">
    <property type="entry name" value="YdbS-like_PH"/>
</dbReference>
<feature type="compositionally biased region" description="Basic and acidic residues" evidence="1">
    <location>
        <begin position="241"/>
        <end position="250"/>
    </location>
</feature>
<evidence type="ECO:0000259" key="3">
    <source>
        <dbReference type="Pfam" id="PF03703"/>
    </source>
</evidence>
<reference evidence="4 5" key="1">
    <citation type="journal article" date="2019" name="Int. J. Syst. Evol. Microbiol.">
        <title>The Global Catalogue of Microorganisms (GCM) 10K type strain sequencing project: providing services to taxonomists for standard genome sequencing and annotation.</title>
        <authorList>
            <consortium name="The Broad Institute Genomics Platform"/>
            <consortium name="The Broad Institute Genome Sequencing Center for Infectious Disease"/>
            <person name="Wu L."/>
            <person name="Ma J."/>
        </authorList>
    </citation>
    <scope>NUCLEOTIDE SEQUENCE [LARGE SCALE GENOMIC DNA]</scope>
    <source>
        <strain evidence="4 5">JCM 16378</strain>
    </source>
</reference>